<evidence type="ECO:0000256" key="6">
    <source>
        <dbReference type="ARBA" id="ARBA00022697"/>
    </source>
</evidence>
<keyword evidence="7 9" id="KW-0663">Pyridoxal phosphate</keyword>
<dbReference type="InterPro" id="IPR051166">
    <property type="entry name" value="Threonine_Synthase"/>
</dbReference>
<evidence type="ECO:0000259" key="11">
    <source>
        <dbReference type="Pfam" id="PF14821"/>
    </source>
</evidence>
<evidence type="ECO:0000256" key="2">
    <source>
        <dbReference type="ARBA" id="ARBA00004979"/>
    </source>
</evidence>
<dbReference type="Pfam" id="PF14821">
    <property type="entry name" value="Thr_synth_N"/>
    <property type="match status" value="1"/>
</dbReference>
<dbReference type="GO" id="GO:0004795">
    <property type="term" value="F:threonine synthase activity"/>
    <property type="evidence" value="ECO:0007669"/>
    <property type="project" value="UniProtKB-EC"/>
</dbReference>
<dbReference type="OrthoDB" id="5203861at2759"/>
<dbReference type="Gene3D" id="3.40.50.1100">
    <property type="match status" value="2"/>
</dbReference>
<dbReference type="GO" id="GO:0009088">
    <property type="term" value="P:threonine biosynthetic process"/>
    <property type="evidence" value="ECO:0007669"/>
    <property type="project" value="UniProtKB-UniPathway"/>
</dbReference>
<dbReference type="GeneID" id="27313490"/>
<dbReference type="VEuPathDB" id="FungiDB:PV09_05517"/>
<protein>
    <recommendedName>
        <fullName evidence="4">threonine synthase</fullName>
        <ecNumber evidence="4">4.2.3.1</ecNumber>
    </recommendedName>
</protein>
<evidence type="ECO:0000256" key="5">
    <source>
        <dbReference type="ARBA" id="ARBA00022605"/>
    </source>
</evidence>
<dbReference type="Gene3D" id="3.90.1380.10">
    <property type="entry name" value="Threonine synthase, N-terminal domain"/>
    <property type="match status" value="1"/>
</dbReference>
<dbReference type="InterPro" id="IPR000634">
    <property type="entry name" value="Ser/Thr_deHydtase_PyrdxlP-BS"/>
</dbReference>
<dbReference type="InterPro" id="IPR029144">
    <property type="entry name" value="Thr_synth_N"/>
</dbReference>
<name>A0A0D1XLK1_9PEZI</name>
<feature type="domain" description="Threonine synthase N-terminal" evidence="11">
    <location>
        <begin position="8"/>
        <end position="86"/>
    </location>
</feature>
<dbReference type="SUPFAM" id="SSF53686">
    <property type="entry name" value="Tryptophan synthase beta subunit-like PLP-dependent enzymes"/>
    <property type="match status" value="1"/>
</dbReference>
<accession>A0A0D1XLK1</accession>
<dbReference type="UniPathway" id="UPA00050">
    <property type="reaction ID" value="UER00065"/>
</dbReference>
<evidence type="ECO:0000256" key="4">
    <source>
        <dbReference type="ARBA" id="ARBA00013028"/>
    </source>
</evidence>
<dbReference type="PANTHER" id="PTHR42690">
    <property type="entry name" value="THREONINE SYNTHASE FAMILY MEMBER"/>
    <property type="match status" value="1"/>
</dbReference>
<dbReference type="NCBIfam" id="TIGR00260">
    <property type="entry name" value="thrC"/>
    <property type="match status" value="1"/>
</dbReference>
<dbReference type="EC" id="4.2.3.1" evidence="4"/>
<evidence type="ECO:0000256" key="1">
    <source>
        <dbReference type="ARBA" id="ARBA00001933"/>
    </source>
</evidence>
<dbReference type="PANTHER" id="PTHR42690:SF1">
    <property type="entry name" value="THREONINE SYNTHASE-LIKE 2"/>
    <property type="match status" value="1"/>
</dbReference>
<evidence type="ECO:0000256" key="9">
    <source>
        <dbReference type="PIRSR" id="PIRSR604450-51"/>
    </source>
</evidence>
<comment type="pathway">
    <text evidence="2">Amino-acid biosynthesis; L-threonine biosynthesis; L-threonine from L-aspartate: step 5/5.</text>
</comment>
<evidence type="ECO:0000313" key="13">
    <source>
        <dbReference type="Proteomes" id="UP000053259"/>
    </source>
</evidence>
<dbReference type="FunFam" id="3.90.1380.10:FF:000003">
    <property type="entry name" value="THR4p Threonine synthase"/>
    <property type="match status" value="1"/>
</dbReference>
<evidence type="ECO:0000313" key="12">
    <source>
        <dbReference type="EMBL" id="KIW03306.1"/>
    </source>
</evidence>
<dbReference type="FunFam" id="3.40.50.1100:FF:000024">
    <property type="entry name" value="Probable threonine synthase"/>
    <property type="match status" value="1"/>
</dbReference>
<dbReference type="AlphaFoldDB" id="A0A0D1XLK1"/>
<keyword evidence="5" id="KW-0028">Amino-acid biosynthesis</keyword>
<proteinExistence type="inferred from homology"/>
<feature type="domain" description="Tryptophan synthase beta chain-like PALP" evidence="10">
    <location>
        <begin position="95"/>
        <end position="328"/>
    </location>
</feature>
<dbReference type="InterPro" id="IPR001926">
    <property type="entry name" value="TrpB-like_PALP"/>
</dbReference>
<organism evidence="12 13">
    <name type="scientific">Verruconis gallopava</name>
    <dbReference type="NCBI Taxonomy" id="253628"/>
    <lineage>
        <taxon>Eukaryota</taxon>
        <taxon>Fungi</taxon>
        <taxon>Dikarya</taxon>
        <taxon>Ascomycota</taxon>
        <taxon>Pezizomycotina</taxon>
        <taxon>Dothideomycetes</taxon>
        <taxon>Pleosporomycetidae</taxon>
        <taxon>Venturiales</taxon>
        <taxon>Sympoventuriaceae</taxon>
        <taxon>Verruconis</taxon>
    </lineage>
</organism>
<keyword evidence="8" id="KW-0456">Lyase</keyword>
<dbReference type="CDD" id="cd01560">
    <property type="entry name" value="Thr-synth_2"/>
    <property type="match status" value="1"/>
</dbReference>
<evidence type="ECO:0000256" key="3">
    <source>
        <dbReference type="ARBA" id="ARBA00005517"/>
    </source>
</evidence>
<dbReference type="RefSeq" id="XP_016213175.1">
    <property type="nucleotide sequence ID" value="XM_016359036.1"/>
</dbReference>
<feature type="modified residue" description="N6-(pyridoxal phosphate)lysine" evidence="9">
    <location>
        <position position="120"/>
    </location>
</feature>
<dbReference type="GO" id="GO:0030170">
    <property type="term" value="F:pyridoxal phosphate binding"/>
    <property type="evidence" value="ECO:0007669"/>
    <property type="project" value="InterPro"/>
</dbReference>
<keyword evidence="6" id="KW-0791">Threonine biosynthesis</keyword>
<keyword evidence="13" id="KW-1185">Reference proteome</keyword>
<dbReference type="InterPro" id="IPR037158">
    <property type="entry name" value="Thr_synth_N_sf"/>
</dbReference>
<dbReference type="STRING" id="253628.A0A0D1XLK1"/>
<dbReference type="Pfam" id="PF24857">
    <property type="entry name" value="THR4_C"/>
    <property type="match status" value="1"/>
</dbReference>
<dbReference type="EMBL" id="KN847545">
    <property type="protein sequence ID" value="KIW03306.1"/>
    <property type="molecule type" value="Genomic_DNA"/>
</dbReference>
<dbReference type="InterPro" id="IPR036052">
    <property type="entry name" value="TrpB-like_PALP_sf"/>
</dbReference>
<dbReference type="PROSITE" id="PS00165">
    <property type="entry name" value="DEHYDRATASE_SER_THR"/>
    <property type="match status" value="1"/>
</dbReference>
<evidence type="ECO:0000256" key="8">
    <source>
        <dbReference type="ARBA" id="ARBA00023239"/>
    </source>
</evidence>
<sequence>MASSSQSYLSTRGGSYGLGFEEVVLKGLAQDGGLFIPQAIPLLSAEDLSELENLSFQDLAVRIFSCYISESEIPRNDLRKIVEKSYSTFRAPDVTPTVTLDQSRNLYLLELFHGPTFAFKDVALQFLGNLFEYFLVRRNEGKSGKDREHLTVIGATSGDTGSAAIYGLRGKKDVSVFIMHPKGKISPIQEAQMTTVTDANVHNLAVEGTFDDCQDFVKALFGDAEMNKTHRLAAVNSINWARILAQISYYFASYFSLKRSGKLNEGAAVRFVVPTGNFGDILAGYFAKCMGLPVEKLVVATNENDILYRFWKTGHYEKKPVHGREAAGGYPGVEAHEDGVKETLAPAMDILVSSNFERLLWFLAFEVYGKGAIEEKQKIAGEKVKSWLEDLKADGGFSVEPAVLNAAKRDFESERVSDKQILETIKAVYGWNADQKHYVLDPHSAIGVNAALKSSPSPSTITVVACTAHPAKFSAAVEEALKDEQGFDFNKTVLPKEFVGLDQLPRRVTDVAKTEGLSGVRRIVIEQVEMELQEKGH</sequence>
<evidence type="ECO:0000256" key="7">
    <source>
        <dbReference type="ARBA" id="ARBA00022898"/>
    </source>
</evidence>
<gene>
    <name evidence="12" type="ORF">PV09_05517</name>
</gene>
<comment type="similarity">
    <text evidence="3">Belongs to the threonine synthase family.</text>
</comment>
<comment type="cofactor">
    <cofactor evidence="1 9">
        <name>pyridoxal 5'-phosphate</name>
        <dbReference type="ChEBI" id="CHEBI:597326"/>
    </cofactor>
</comment>
<dbReference type="InParanoid" id="A0A0D1XLK1"/>
<reference evidence="12 13" key="1">
    <citation type="submission" date="2015-01" db="EMBL/GenBank/DDBJ databases">
        <title>The Genome Sequence of Ochroconis gallopava CBS43764.</title>
        <authorList>
            <consortium name="The Broad Institute Genomics Platform"/>
            <person name="Cuomo C."/>
            <person name="de Hoog S."/>
            <person name="Gorbushina A."/>
            <person name="Stielow B."/>
            <person name="Teixiera M."/>
            <person name="Abouelleil A."/>
            <person name="Chapman S.B."/>
            <person name="Priest M."/>
            <person name="Young S.K."/>
            <person name="Wortman J."/>
            <person name="Nusbaum C."/>
            <person name="Birren B."/>
        </authorList>
    </citation>
    <scope>NUCLEOTIDE SEQUENCE [LARGE SCALE GENOMIC DNA]</scope>
    <source>
        <strain evidence="12 13">CBS 43764</strain>
    </source>
</reference>
<dbReference type="HOGENOM" id="CLU_015170_1_0_1"/>
<dbReference type="Proteomes" id="UP000053259">
    <property type="component" value="Unassembled WGS sequence"/>
</dbReference>
<dbReference type="InterPro" id="IPR004450">
    <property type="entry name" value="Thr_synthase-like"/>
</dbReference>
<dbReference type="Pfam" id="PF00291">
    <property type="entry name" value="PALP"/>
    <property type="match status" value="1"/>
</dbReference>
<evidence type="ECO:0000259" key="10">
    <source>
        <dbReference type="Pfam" id="PF00291"/>
    </source>
</evidence>
<dbReference type="FunCoup" id="A0A0D1XLK1">
    <property type="interactions" value="246"/>
</dbReference>